<evidence type="ECO:0000313" key="3">
    <source>
        <dbReference type="Proteomes" id="UP000681967"/>
    </source>
</evidence>
<evidence type="ECO:0000256" key="1">
    <source>
        <dbReference type="SAM" id="MobiDB-lite"/>
    </source>
</evidence>
<comment type="caution">
    <text evidence="2">The sequence shown here is derived from an EMBL/GenBank/DDBJ whole genome shotgun (WGS) entry which is preliminary data.</text>
</comment>
<evidence type="ECO:0000313" key="2">
    <source>
        <dbReference type="EMBL" id="CAF4643063.1"/>
    </source>
</evidence>
<reference evidence="2" key="1">
    <citation type="submission" date="2021-02" db="EMBL/GenBank/DDBJ databases">
        <authorList>
            <person name="Nowell W R."/>
        </authorList>
    </citation>
    <scope>NUCLEOTIDE SEQUENCE</scope>
</reference>
<gene>
    <name evidence="2" type="ORF">BYL167_LOCUS41850</name>
</gene>
<dbReference type="EMBL" id="CAJOBH010107168">
    <property type="protein sequence ID" value="CAF4643063.1"/>
    <property type="molecule type" value="Genomic_DNA"/>
</dbReference>
<proteinExistence type="predicted"/>
<accession>A0A8S2ZJZ2</accession>
<organism evidence="2 3">
    <name type="scientific">Rotaria magnacalcarata</name>
    <dbReference type="NCBI Taxonomy" id="392030"/>
    <lineage>
        <taxon>Eukaryota</taxon>
        <taxon>Metazoa</taxon>
        <taxon>Spiralia</taxon>
        <taxon>Gnathifera</taxon>
        <taxon>Rotifera</taxon>
        <taxon>Eurotatoria</taxon>
        <taxon>Bdelloidea</taxon>
        <taxon>Philodinida</taxon>
        <taxon>Philodinidae</taxon>
        <taxon>Rotaria</taxon>
    </lineage>
</organism>
<dbReference type="AlphaFoldDB" id="A0A8S2ZJZ2"/>
<feature type="region of interest" description="Disordered" evidence="1">
    <location>
        <begin position="1"/>
        <end position="29"/>
    </location>
</feature>
<dbReference type="Proteomes" id="UP000681967">
    <property type="component" value="Unassembled WGS sequence"/>
</dbReference>
<feature type="non-terminal residue" evidence="2">
    <location>
        <position position="1"/>
    </location>
</feature>
<sequence length="49" mass="5787">FDNYRSSVIQHNNQQNEHQWFNESTSMSTTRVIVERRPLTPSDDESSFA</sequence>
<name>A0A8S2ZJZ2_9BILA</name>
<protein>
    <submittedName>
        <fullName evidence="2">Uncharacterized protein</fullName>
    </submittedName>
</protein>